<reference evidence="1 2" key="1">
    <citation type="submission" date="2016-05" db="EMBL/GenBank/DDBJ databases">
        <title>Genome Sequence of Pseudomonas citronellolis Strain SJTE-3, an Estrogens and Persistent Organic Pollutants degradation strain.</title>
        <authorList>
            <person name="Liang R."/>
        </authorList>
    </citation>
    <scope>NUCLEOTIDE SEQUENCE [LARGE SCALE GENOMIC DNA]</scope>
    <source>
        <strain evidence="1 2">SJTE-3</strain>
    </source>
</reference>
<protein>
    <submittedName>
        <fullName evidence="1">Uncharacterized protein</fullName>
    </submittedName>
</protein>
<evidence type="ECO:0000313" key="2">
    <source>
        <dbReference type="Proteomes" id="UP000077748"/>
    </source>
</evidence>
<proteinExistence type="predicted"/>
<name>A0A1A9K490_9PSED</name>
<evidence type="ECO:0000313" key="1">
    <source>
        <dbReference type="EMBL" id="ANI12457.1"/>
    </source>
</evidence>
<gene>
    <name evidence="1" type="ORF">A9C11_00030</name>
</gene>
<accession>A0A1A9K490</accession>
<dbReference type="Proteomes" id="UP000077748">
    <property type="component" value="Chromosome"/>
</dbReference>
<organism evidence="1 2">
    <name type="scientific">Pseudomonas citronellolis</name>
    <dbReference type="NCBI Taxonomy" id="53408"/>
    <lineage>
        <taxon>Bacteria</taxon>
        <taxon>Pseudomonadati</taxon>
        <taxon>Pseudomonadota</taxon>
        <taxon>Gammaproteobacteria</taxon>
        <taxon>Pseudomonadales</taxon>
        <taxon>Pseudomonadaceae</taxon>
        <taxon>Pseudomonas</taxon>
    </lineage>
</organism>
<sequence>MADAANFLQPRLLATRAPCQEDAALLEQFAQPRHAETQFVVVQGIRAQAVLPKPRMAVGLLHLATEETPGRRRRRPPGDCAAA</sequence>
<dbReference type="AlphaFoldDB" id="A0A1A9K490"/>
<dbReference type="EMBL" id="CP015878">
    <property type="protein sequence ID" value="ANI12457.1"/>
    <property type="molecule type" value="Genomic_DNA"/>
</dbReference>